<protein>
    <submittedName>
        <fullName evidence="1">Uncharacterized protein</fullName>
    </submittedName>
</protein>
<dbReference type="Proteomes" id="UP001060215">
    <property type="component" value="Chromosome 6"/>
</dbReference>
<accession>A0ACC0I9H6</accession>
<keyword evidence="2" id="KW-1185">Reference proteome</keyword>
<name>A0ACC0I9H6_9ERIC</name>
<evidence type="ECO:0000313" key="2">
    <source>
        <dbReference type="Proteomes" id="UP001060215"/>
    </source>
</evidence>
<comment type="caution">
    <text evidence="1">The sequence shown here is derived from an EMBL/GenBank/DDBJ whole genome shotgun (WGS) entry which is preliminary data.</text>
</comment>
<organism evidence="1 2">
    <name type="scientific">Camellia lanceoleosa</name>
    <dbReference type="NCBI Taxonomy" id="1840588"/>
    <lineage>
        <taxon>Eukaryota</taxon>
        <taxon>Viridiplantae</taxon>
        <taxon>Streptophyta</taxon>
        <taxon>Embryophyta</taxon>
        <taxon>Tracheophyta</taxon>
        <taxon>Spermatophyta</taxon>
        <taxon>Magnoliopsida</taxon>
        <taxon>eudicotyledons</taxon>
        <taxon>Gunneridae</taxon>
        <taxon>Pentapetalae</taxon>
        <taxon>asterids</taxon>
        <taxon>Ericales</taxon>
        <taxon>Theaceae</taxon>
        <taxon>Camellia</taxon>
    </lineage>
</organism>
<reference evidence="1 2" key="1">
    <citation type="journal article" date="2022" name="Plant J.">
        <title>Chromosome-level genome of Camellia lanceoleosa provides a valuable resource for understanding genome evolution and self-incompatibility.</title>
        <authorList>
            <person name="Gong W."/>
            <person name="Xiao S."/>
            <person name="Wang L."/>
            <person name="Liao Z."/>
            <person name="Chang Y."/>
            <person name="Mo W."/>
            <person name="Hu G."/>
            <person name="Li W."/>
            <person name="Zhao G."/>
            <person name="Zhu H."/>
            <person name="Hu X."/>
            <person name="Ji K."/>
            <person name="Xiang X."/>
            <person name="Song Q."/>
            <person name="Yuan D."/>
            <person name="Jin S."/>
            <person name="Zhang L."/>
        </authorList>
    </citation>
    <scope>NUCLEOTIDE SEQUENCE [LARGE SCALE GENOMIC DNA]</scope>
    <source>
        <strain evidence="1">SQ_2022a</strain>
    </source>
</reference>
<dbReference type="EMBL" id="CM045763">
    <property type="protein sequence ID" value="KAI8022203.1"/>
    <property type="molecule type" value="Genomic_DNA"/>
</dbReference>
<evidence type="ECO:0000313" key="1">
    <source>
        <dbReference type="EMBL" id="KAI8022203.1"/>
    </source>
</evidence>
<proteinExistence type="predicted"/>
<gene>
    <name evidence="1" type="ORF">LOK49_LG03G02544</name>
</gene>
<sequence>MHETIHSPPTFLSLETHDHSPLSPSRQTRHTIHPLTTHFSPLPFTTHPALTHHHPHLLLTHCTSSFDSKKRPITFTLTLHHIHNSLSSQHRATTVSITHIAYTLHT</sequence>